<dbReference type="Gene3D" id="2.30.42.10">
    <property type="match status" value="1"/>
</dbReference>
<evidence type="ECO:0000259" key="1">
    <source>
        <dbReference type="PROSITE" id="PS50106"/>
    </source>
</evidence>
<dbReference type="InterPro" id="IPR036034">
    <property type="entry name" value="PDZ_sf"/>
</dbReference>
<dbReference type="SMART" id="SM00228">
    <property type="entry name" value="PDZ"/>
    <property type="match status" value="1"/>
</dbReference>
<dbReference type="InterPro" id="IPR028842">
    <property type="entry name" value="Afadin"/>
</dbReference>
<dbReference type="Proteomes" id="UP000887578">
    <property type="component" value="Unplaced"/>
</dbReference>
<reference evidence="3" key="1">
    <citation type="submission" date="2022-11" db="UniProtKB">
        <authorList>
            <consortium name="WormBaseParasite"/>
        </authorList>
    </citation>
    <scope>IDENTIFICATION</scope>
</reference>
<dbReference type="SUPFAM" id="SSF50156">
    <property type="entry name" value="PDZ domain-like"/>
    <property type="match status" value="1"/>
</dbReference>
<accession>A0A914PXY7</accession>
<dbReference type="GO" id="GO:0005912">
    <property type="term" value="C:adherens junction"/>
    <property type="evidence" value="ECO:0007669"/>
    <property type="project" value="TreeGrafter"/>
</dbReference>
<dbReference type="InterPro" id="IPR001478">
    <property type="entry name" value="PDZ"/>
</dbReference>
<dbReference type="PANTHER" id="PTHR10398:SF2">
    <property type="entry name" value="AFADIN"/>
    <property type="match status" value="1"/>
</dbReference>
<dbReference type="GO" id="GO:0050839">
    <property type="term" value="F:cell adhesion molecule binding"/>
    <property type="evidence" value="ECO:0007669"/>
    <property type="project" value="TreeGrafter"/>
</dbReference>
<protein>
    <submittedName>
        <fullName evidence="3">PDZ domain-containing protein</fullName>
    </submittedName>
</protein>
<organism evidence="2 3">
    <name type="scientific">Panagrolaimus davidi</name>
    <dbReference type="NCBI Taxonomy" id="227884"/>
    <lineage>
        <taxon>Eukaryota</taxon>
        <taxon>Metazoa</taxon>
        <taxon>Ecdysozoa</taxon>
        <taxon>Nematoda</taxon>
        <taxon>Chromadorea</taxon>
        <taxon>Rhabditida</taxon>
        <taxon>Tylenchina</taxon>
        <taxon>Panagrolaimomorpha</taxon>
        <taxon>Panagrolaimoidea</taxon>
        <taxon>Panagrolaimidae</taxon>
        <taxon>Panagrolaimus</taxon>
    </lineage>
</organism>
<dbReference type="PANTHER" id="PTHR10398">
    <property type="entry name" value="AFADIN"/>
    <property type="match status" value="1"/>
</dbReference>
<evidence type="ECO:0000313" key="2">
    <source>
        <dbReference type="Proteomes" id="UP000887578"/>
    </source>
</evidence>
<sequence length="96" mass="10400">MYFCLVQGIGDNHCGIYVKNVVPNSAAYRDGRLEKGDQLLAVNDQSLIGISQEEAAKRISSAGSDVRFEVLKRAAYFNGISDSLEKSTTPNMPAST</sequence>
<dbReference type="PROSITE" id="PS50106">
    <property type="entry name" value="PDZ"/>
    <property type="match status" value="1"/>
</dbReference>
<name>A0A914PXY7_9BILA</name>
<dbReference type="AlphaFoldDB" id="A0A914PXY7"/>
<evidence type="ECO:0000313" key="3">
    <source>
        <dbReference type="WBParaSite" id="PDA_v2.g2323.t1"/>
    </source>
</evidence>
<keyword evidence="2" id="KW-1185">Reference proteome</keyword>
<dbReference type="GO" id="GO:0032880">
    <property type="term" value="P:regulation of protein localization"/>
    <property type="evidence" value="ECO:0007669"/>
    <property type="project" value="TreeGrafter"/>
</dbReference>
<dbReference type="Pfam" id="PF00595">
    <property type="entry name" value="PDZ"/>
    <property type="match status" value="1"/>
</dbReference>
<feature type="domain" description="PDZ" evidence="1">
    <location>
        <begin position="1"/>
        <end position="74"/>
    </location>
</feature>
<dbReference type="WBParaSite" id="PDA_v2.g2323.t1">
    <property type="protein sequence ID" value="PDA_v2.g2323.t1"/>
    <property type="gene ID" value="PDA_v2.g2323"/>
</dbReference>
<proteinExistence type="predicted"/>